<sequence length="485" mass="51450">MSPPLHNAHPVSSLPPVPPGYVSCPGKEYYDTNFDSEKAHSARKNRHFWLVRLGPKQGFYSTNALCAEIEAQNTADATAAAAAHISQALNDAGALVLTGSRAANRTLRAVQTISLVPTTSLALPPPPSVSWTPGPSNARTSASRSTSILPSPPFGWARPRHGRAAVLPSSRPSLPPPYSSPPRLNDTPMPSPFSSPPLSGGPQDKPMRMNTGFKESRRQWKEKQQVEAEQRARTGAAHEARAAMEREAHTVLSPRRIASVEITRAPSAGVVVGFVPKPEPDSDPELDGIIKREATTASPRAPLFDPNSSDEDTGGSQRPSRYTGPFRLTMQRRDEAEAFRLAGFQRNPAAPASAGPAPHGAQPTSALLHGAQPTSALPRSAQPTSALLRGAQPSSPLLRGAHPSPAPSRGGHPTPVSPPHAAQLSSRSISVTTSSALPRLDFTRLLPHLAPPPPYCSPPTPAVPQRLLFCQGGQRVYTDFPGALT</sequence>
<evidence type="ECO:0000256" key="1">
    <source>
        <dbReference type="SAM" id="MobiDB-lite"/>
    </source>
</evidence>
<feature type="compositionally biased region" description="Low complexity" evidence="1">
    <location>
        <begin position="348"/>
        <end position="363"/>
    </location>
</feature>
<dbReference type="AlphaFoldDB" id="A0AAD7H0Q1"/>
<protein>
    <submittedName>
        <fullName evidence="2">Uncharacterized protein</fullName>
    </submittedName>
</protein>
<feature type="compositionally biased region" description="Polar residues" evidence="1">
    <location>
        <begin position="372"/>
        <end position="385"/>
    </location>
</feature>
<feature type="compositionally biased region" description="Low complexity" evidence="1">
    <location>
        <begin position="129"/>
        <end position="147"/>
    </location>
</feature>
<reference evidence="2" key="1">
    <citation type="submission" date="2023-03" db="EMBL/GenBank/DDBJ databases">
        <title>Massive genome expansion in bonnet fungi (Mycena s.s.) driven by repeated elements and novel gene families across ecological guilds.</title>
        <authorList>
            <consortium name="Lawrence Berkeley National Laboratory"/>
            <person name="Harder C.B."/>
            <person name="Miyauchi S."/>
            <person name="Viragh M."/>
            <person name="Kuo A."/>
            <person name="Thoen E."/>
            <person name="Andreopoulos B."/>
            <person name="Lu D."/>
            <person name="Skrede I."/>
            <person name="Drula E."/>
            <person name="Henrissat B."/>
            <person name="Morin E."/>
            <person name="Kohler A."/>
            <person name="Barry K."/>
            <person name="LaButti K."/>
            <person name="Morin E."/>
            <person name="Salamov A."/>
            <person name="Lipzen A."/>
            <person name="Mereny Z."/>
            <person name="Hegedus B."/>
            <person name="Baldrian P."/>
            <person name="Stursova M."/>
            <person name="Weitz H."/>
            <person name="Taylor A."/>
            <person name="Grigoriev I.V."/>
            <person name="Nagy L.G."/>
            <person name="Martin F."/>
            <person name="Kauserud H."/>
        </authorList>
    </citation>
    <scope>NUCLEOTIDE SEQUENCE</scope>
    <source>
        <strain evidence="2">CBHHK182m</strain>
    </source>
</reference>
<name>A0AAD7H0Q1_9AGAR</name>
<feature type="region of interest" description="Disordered" evidence="1">
    <location>
        <begin position="272"/>
        <end position="430"/>
    </location>
</feature>
<evidence type="ECO:0000313" key="3">
    <source>
        <dbReference type="Proteomes" id="UP001215598"/>
    </source>
</evidence>
<gene>
    <name evidence="2" type="ORF">B0H16DRAFT_1481044</name>
</gene>
<comment type="caution">
    <text evidence="2">The sequence shown here is derived from an EMBL/GenBank/DDBJ whole genome shotgun (WGS) entry which is preliminary data.</text>
</comment>
<organism evidence="2 3">
    <name type="scientific">Mycena metata</name>
    <dbReference type="NCBI Taxonomy" id="1033252"/>
    <lineage>
        <taxon>Eukaryota</taxon>
        <taxon>Fungi</taxon>
        <taxon>Dikarya</taxon>
        <taxon>Basidiomycota</taxon>
        <taxon>Agaricomycotina</taxon>
        <taxon>Agaricomycetes</taxon>
        <taxon>Agaricomycetidae</taxon>
        <taxon>Agaricales</taxon>
        <taxon>Marasmiineae</taxon>
        <taxon>Mycenaceae</taxon>
        <taxon>Mycena</taxon>
    </lineage>
</organism>
<dbReference type="Proteomes" id="UP001215598">
    <property type="component" value="Unassembled WGS sequence"/>
</dbReference>
<feature type="compositionally biased region" description="Basic and acidic residues" evidence="1">
    <location>
        <begin position="214"/>
        <end position="249"/>
    </location>
</feature>
<keyword evidence="3" id="KW-1185">Reference proteome</keyword>
<evidence type="ECO:0000313" key="2">
    <source>
        <dbReference type="EMBL" id="KAJ7709259.1"/>
    </source>
</evidence>
<dbReference type="EMBL" id="JARKIB010000423">
    <property type="protein sequence ID" value="KAJ7709259.1"/>
    <property type="molecule type" value="Genomic_DNA"/>
</dbReference>
<proteinExistence type="predicted"/>
<accession>A0AAD7H0Q1</accession>
<feature type="region of interest" description="Disordered" evidence="1">
    <location>
        <begin position="119"/>
        <end position="250"/>
    </location>
</feature>